<dbReference type="Proteomes" id="UP001324993">
    <property type="component" value="Chromosome"/>
</dbReference>
<evidence type="ECO:0000313" key="2">
    <source>
        <dbReference type="Proteomes" id="UP001324993"/>
    </source>
</evidence>
<protein>
    <submittedName>
        <fullName evidence="1">Uncharacterized protein</fullName>
    </submittedName>
</protein>
<dbReference type="EMBL" id="CP138858">
    <property type="protein sequence ID" value="WPJ94021.1"/>
    <property type="molecule type" value="Genomic_DNA"/>
</dbReference>
<sequence>MITGFAKSALIVAADLALLCALPHVIDLRVELDALRAERQAATASSSAPILSPIEASGNASQQPLLARITLPLLSQITRPLLSQITRPLLSQITRPLLSQIHPPLLKPITNTAPSPGNPVLTPIVQAATNDSFLAETRRRAEIDPEATMLWLQNQHTGSERLRGMLEVVALWATQDSEAALLWLESNAQGLARLETLSNGVELWAERNPTAAAEWIDGMANDGSKTTAAKTLAAKWVQTDPDAALAWVTGLANGPIRTEATLALAQSWTQTDPKAASIWALSEAEFNGNYELLSQTILQFSQQAPQDAELFVRDLADNNYASIAVSSFVTGRAQADPIRTAQWLAKLAPEDPIYSAEYANSLMQVWAESDSIAASEWLNEQPAGELRDAAAYGFSESIQAFEPEAAAAWANTIDDPDRRILRLTDSIIQWSRSQPHQALEWVQTAELEPAIRTHLANQIGVD</sequence>
<name>A0ABZ0RF45_9BACT</name>
<evidence type="ECO:0000313" key="1">
    <source>
        <dbReference type="EMBL" id="WPJ94021.1"/>
    </source>
</evidence>
<organism evidence="1 2">
    <name type="scientific">Coraliomargarita algicola</name>
    <dbReference type="NCBI Taxonomy" id="3092156"/>
    <lineage>
        <taxon>Bacteria</taxon>
        <taxon>Pseudomonadati</taxon>
        <taxon>Verrucomicrobiota</taxon>
        <taxon>Opitutia</taxon>
        <taxon>Puniceicoccales</taxon>
        <taxon>Coraliomargaritaceae</taxon>
        <taxon>Coraliomargarita</taxon>
    </lineage>
</organism>
<reference evidence="1 2" key="1">
    <citation type="submission" date="2023-11" db="EMBL/GenBank/DDBJ databases">
        <title>Coraliomargarita sp. nov., isolated from marine algae.</title>
        <authorList>
            <person name="Lee J.K."/>
            <person name="Baek J.H."/>
            <person name="Kim J.M."/>
            <person name="Choi D.G."/>
            <person name="Jeon C.O."/>
        </authorList>
    </citation>
    <scope>NUCLEOTIDE SEQUENCE [LARGE SCALE GENOMIC DNA]</scope>
    <source>
        <strain evidence="1 2">J2-16</strain>
    </source>
</reference>
<keyword evidence="2" id="KW-1185">Reference proteome</keyword>
<proteinExistence type="predicted"/>
<gene>
    <name evidence="1" type="ORF">SH580_11310</name>
</gene>
<dbReference type="RefSeq" id="WP_319830985.1">
    <property type="nucleotide sequence ID" value="NZ_CP138858.1"/>
</dbReference>
<accession>A0ABZ0RF45</accession>